<reference evidence="2 3" key="1">
    <citation type="journal article" date="2017" name="Nature">
        <title>The Apostasia genome and the evolution of orchids.</title>
        <authorList>
            <person name="Zhang G.Q."/>
            <person name="Liu K.W."/>
            <person name="Li Z."/>
            <person name="Lohaus R."/>
            <person name="Hsiao Y.Y."/>
            <person name="Niu S.C."/>
            <person name="Wang J.Y."/>
            <person name="Lin Y.C."/>
            <person name="Xu Q."/>
            <person name="Chen L.J."/>
            <person name="Yoshida K."/>
            <person name="Fujiwara S."/>
            <person name="Wang Z.W."/>
            <person name="Zhang Y.Q."/>
            <person name="Mitsuda N."/>
            <person name="Wang M."/>
            <person name="Liu G.H."/>
            <person name="Pecoraro L."/>
            <person name="Huang H.X."/>
            <person name="Xiao X.J."/>
            <person name="Lin M."/>
            <person name="Wu X.Y."/>
            <person name="Wu W.L."/>
            <person name="Chen Y.Y."/>
            <person name="Chang S.B."/>
            <person name="Sakamoto S."/>
            <person name="Ohme-Takagi M."/>
            <person name="Yagi M."/>
            <person name="Zeng S.J."/>
            <person name="Shen C.Y."/>
            <person name="Yeh C.M."/>
            <person name="Luo Y.B."/>
            <person name="Tsai W.C."/>
            <person name="Van de Peer Y."/>
            <person name="Liu Z.J."/>
        </authorList>
    </citation>
    <scope>NUCLEOTIDE SEQUENCE [LARGE SCALE GENOMIC DNA]</scope>
    <source>
        <strain evidence="3">cv. Shenzhen</strain>
        <tissue evidence="2">Stem</tissue>
    </source>
</reference>
<feature type="compositionally biased region" description="Low complexity" evidence="1">
    <location>
        <begin position="141"/>
        <end position="152"/>
    </location>
</feature>
<dbReference type="InterPro" id="IPR039624">
    <property type="entry name" value="LEA1/2/D7/KIN2"/>
</dbReference>
<protein>
    <submittedName>
        <fullName evidence="2">Late embryogenesis abundant protein 76</fullName>
    </submittedName>
</protein>
<dbReference type="EMBL" id="KZ451982">
    <property type="protein sequence ID" value="PKA54416.1"/>
    <property type="molecule type" value="Genomic_DNA"/>
</dbReference>
<evidence type="ECO:0000256" key="1">
    <source>
        <dbReference type="SAM" id="MobiDB-lite"/>
    </source>
</evidence>
<gene>
    <name evidence="2" type="ORF">AXF42_Ash000249</name>
</gene>
<proteinExistence type="predicted"/>
<dbReference type="PANTHER" id="PTHR34191:SF20">
    <property type="entry name" value="LATE EMBRYOGENESIS ABUNDANT PROTEIN (LEA) FAMILY PROTEIN"/>
    <property type="match status" value="1"/>
</dbReference>
<organism evidence="2 3">
    <name type="scientific">Apostasia shenzhenica</name>
    <dbReference type="NCBI Taxonomy" id="1088818"/>
    <lineage>
        <taxon>Eukaryota</taxon>
        <taxon>Viridiplantae</taxon>
        <taxon>Streptophyta</taxon>
        <taxon>Embryophyta</taxon>
        <taxon>Tracheophyta</taxon>
        <taxon>Spermatophyta</taxon>
        <taxon>Magnoliopsida</taxon>
        <taxon>Liliopsida</taxon>
        <taxon>Asparagales</taxon>
        <taxon>Orchidaceae</taxon>
        <taxon>Apostasioideae</taxon>
        <taxon>Apostasia</taxon>
    </lineage>
</organism>
<sequence length="152" mass="16224">MNATGLIVHQAFSFKNIPHPSPAFLTSPSLSIRTARRKRRSQKACKMADRSSIGFQAGQAAGHAQAIRSSLSFPLLYCLMKCVFQVKKDELVDKARDAAQQGTERAGGFLQQTGDQVKQMAQGAADAVKNAVGMGSGGGPTTTTTHTTTTRR</sequence>
<name>A0A2I0AG00_9ASPA</name>
<keyword evidence="3" id="KW-1185">Reference proteome</keyword>
<accession>A0A2I0AG00</accession>
<dbReference type="AlphaFoldDB" id="A0A2I0AG00"/>
<dbReference type="Proteomes" id="UP000236161">
    <property type="component" value="Unassembled WGS sequence"/>
</dbReference>
<dbReference type="PANTHER" id="PTHR34191">
    <property type="entry name" value="LATE EMBRYOGENESIS ABUNDANT PROTEIN (LEA) FAMILY PROTEIN"/>
    <property type="match status" value="1"/>
</dbReference>
<dbReference type="OrthoDB" id="1736743at2759"/>
<evidence type="ECO:0000313" key="3">
    <source>
        <dbReference type="Proteomes" id="UP000236161"/>
    </source>
</evidence>
<evidence type="ECO:0000313" key="2">
    <source>
        <dbReference type="EMBL" id="PKA54416.1"/>
    </source>
</evidence>
<feature type="region of interest" description="Disordered" evidence="1">
    <location>
        <begin position="130"/>
        <end position="152"/>
    </location>
</feature>